<dbReference type="InterPro" id="IPR010994">
    <property type="entry name" value="RuvA_2-like"/>
</dbReference>
<dbReference type="Proteomes" id="UP000583944">
    <property type="component" value="Unassembled WGS sequence"/>
</dbReference>
<keyword evidence="7" id="KW-0238">DNA-binding</keyword>
<evidence type="ECO:0000256" key="1">
    <source>
        <dbReference type="ARBA" id="ARBA00004123"/>
    </source>
</evidence>
<dbReference type="FunFam" id="3.40.50.10130:FF:000002">
    <property type="entry name" value="DNA repair endonuclease XPF"/>
    <property type="match status" value="1"/>
</dbReference>
<dbReference type="InterPro" id="IPR047520">
    <property type="entry name" value="XPF_nuclease"/>
</dbReference>
<feature type="region of interest" description="Disordered" evidence="10">
    <location>
        <begin position="712"/>
        <end position="735"/>
    </location>
</feature>
<evidence type="ECO:0000256" key="5">
    <source>
        <dbReference type="ARBA" id="ARBA00022763"/>
    </source>
</evidence>
<dbReference type="EMBL" id="JABDHM010000003">
    <property type="protein sequence ID" value="KAF5226206.1"/>
    <property type="molecule type" value="Genomic_DNA"/>
</dbReference>
<dbReference type="GO" id="GO:1901255">
    <property type="term" value="P:nucleotide-excision repair involved in interstrand cross-link repair"/>
    <property type="evidence" value="ECO:0007669"/>
    <property type="project" value="TreeGrafter"/>
</dbReference>
<dbReference type="GO" id="GO:0003697">
    <property type="term" value="F:single-stranded DNA binding"/>
    <property type="evidence" value="ECO:0007669"/>
    <property type="project" value="TreeGrafter"/>
</dbReference>
<feature type="region of interest" description="Disordered" evidence="10">
    <location>
        <begin position="625"/>
        <end position="647"/>
    </location>
</feature>
<dbReference type="VEuPathDB" id="TriTrypDB:BCY84_10609"/>
<feature type="compositionally biased region" description="Acidic residues" evidence="10">
    <location>
        <begin position="625"/>
        <end position="646"/>
    </location>
</feature>
<evidence type="ECO:0000256" key="2">
    <source>
        <dbReference type="ARBA" id="ARBA00010015"/>
    </source>
</evidence>
<dbReference type="VEuPathDB" id="TriTrypDB:ECC02_000769"/>
<dbReference type="PANTHER" id="PTHR10150:SF0">
    <property type="entry name" value="DNA REPAIR ENDONUCLEASE XPF"/>
    <property type="match status" value="1"/>
</dbReference>
<dbReference type="SUPFAM" id="SSF47781">
    <property type="entry name" value="RuvA domain 2-like"/>
    <property type="match status" value="1"/>
</dbReference>
<dbReference type="AlphaFoldDB" id="A0A7J6YIG5"/>
<dbReference type="SUPFAM" id="SSF52980">
    <property type="entry name" value="Restriction endonuclease-like"/>
    <property type="match status" value="1"/>
</dbReference>
<sequence>MRGMLPTITSQIAGWCTGHGIEDINAQLCVVSCGFDVEGIVSHLIRRALAGLSSLHACVSCVVLPDGTKSGTLSRVAAALTSSLNNIDGKRVQVHVAEEGTSTRTRCTYYQTGGVVVLSSRMLCADLLHRRLSRELVGIAIVLLPYGTPMRSDRVVPSIAFCAEILLRGGGAMQLLSCRRHPPFILISDNPCFVRYLLQRRRIGQEPFLTKVHVDEIQLFPRFRLSVMQHFEQLAKERPLNVERVAVGVSSSITAIDGLLCQVIKEVIRELHALEARLGRTLDGSGSGSNDNRSGNTNNVNNNSLDADDPFSRLQPISRRQRLEKQPPRYVRKPWVVPSDPTVILFGCIREEDAVDVVDFTLDDDLDCALRAHGPWWPFSRLVESLLDVRRLRRGVRRLSPFSWLFALEAALTARVARQTRDVTSARAFTCQPPDAPWTLSQHFSPIVTLAIHRIGKVEMSIVKKKGNDFDSHRNGDCMNTVGDYVVVEDVEMVGEEEDVVCVEPATSQRLLLPRSDEVDSCMEFANRVIQGWCRDTQRGRTAGNASNPVFLLIVFGERALRRYVCRLTHTLEDFQTFELNGFVAAYQARHGADIRRRAEAPATEKTTHVNLRTWFLANNDEVMEEEDEEEEEVAGNYNNDDEDVGSEVGNAVKKGVGICIEKTPTRTLSQGPSFLFSQSSRLSHNPAISNDGSGGAESVSLHQLLLSQAPLTPPSEEEEKQQHEEKQGEGRRPGTLLCLDSVGAGIALLSVASSDCNLPSPSLRVAVVNGSLLCASELISMVKGVHDAFALPTRILVVEQELRFLRMLEMTQDALEPQSLRQLRVQVLVEQLHESPVTDRVLEEEREAFEALAHAKATLTGSLLADRNTLRAVQENLDSGLILKKNLGRRQQGPPGLCGNELREVQMSTVSGSAPTTTTALEAPLVVFDERELRSLLPYALYRRGIELVPLTLATADYVLSPLYALERKSAPDFIQSLFSGRIFTQLAALSRRYEFPMCLVEFDRSAPFRLSFSSPSPAATSDVSGPVAHFEGGGLFARIARLYASFPRVQVLWSRDPTQSAGIIHEMKRTCAREAVDPSTPSLTRGNIDPHDSAMEKEASHLAARVLSCFPGITPGNAARVMAVCGSLAGLATIDESALVEAMGEENAKQLYTFLHDDLVAKVF</sequence>
<comment type="similarity">
    <text evidence="2">Belongs to the XPF family.</text>
</comment>
<dbReference type="GO" id="GO:0000724">
    <property type="term" value="P:double-strand break repair via homologous recombination"/>
    <property type="evidence" value="ECO:0007669"/>
    <property type="project" value="TreeGrafter"/>
</dbReference>
<dbReference type="Gene3D" id="3.40.50.10130">
    <property type="match status" value="1"/>
</dbReference>
<keyword evidence="9" id="KW-0539">Nucleus</keyword>
<evidence type="ECO:0000259" key="11">
    <source>
        <dbReference type="SMART" id="SM00891"/>
    </source>
</evidence>
<evidence type="ECO:0000256" key="4">
    <source>
        <dbReference type="ARBA" id="ARBA00022759"/>
    </source>
</evidence>
<protein>
    <recommendedName>
        <fullName evidence="11">ERCC4 domain-containing protein</fullName>
    </recommendedName>
</protein>
<reference evidence="12 13" key="1">
    <citation type="journal article" date="2019" name="Genome Biol. Evol.">
        <title>Nanopore Sequencing Significantly Improves Genome Assembly of the Protozoan Parasite Trypanosoma cruzi.</title>
        <authorList>
            <person name="Diaz-Viraque F."/>
            <person name="Pita S."/>
            <person name="Greif G."/>
            <person name="de Souza R.C.M."/>
            <person name="Iraola G."/>
            <person name="Robello C."/>
        </authorList>
    </citation>
    <scope>NUCLEOTIDE SEQUENCE [LARGE SCALE GENOMIC DNA]</scope>
    <source>
        <strain evidence="12 13">Berenice</strain>
    </source>
</reference>
<keyword evidence="3" id="KW-0540">Nuclease</keyword>
<feature type="region of interest" description="Disordered" evidence="10">
    <location>
        <begin position="282"/>
        <end position="311"/>
    </location>
</feature>
<accession>A0A7J6YIG5</accession>
<dbReference type="GO" id="GO:0000110">
    <property type="term" value="C:nucleotide-excision repair factor 1 complex"/>
    <property type="evidence" value="ECO:0007669"/>
    <property type="project" value="TreeGrafter"/>
</dbReference>
<dbReference type="Pfam" id="PF02732">
    <property type="entry name" value="ERCC4"/>
    <property type="match status" value="1"/>
</dbReference>
<evidence type="ECO:0000256" key="3">
    <source>
        <dbReference type="ARBA" id="ARBA00022722"/>
    </source>
</evidence>
<keyword evidence="5" id="KW-0227">DNA damage</keyword>
<dbReference type="GO" id="GO:0000712">
    <property type="term" value="P:resolution of meiotic recombination intermediates"/>
    <property type="evidence" value="ECO:0007669"/>
    <property type="project" value="TreeGrafter"/>
</dbReference>
<feature type="compositionally biased region" description="Basic and acidic residues" evidence="10">
    <location>
        <begin position="721"/>
        <end position="733"/>
    </location>
</feature>
<keyword evidence="8" id="KW-0234">DNA repair</keyword>
<evidence type="ECO:0000256" key="9">
    <source>
        <dbReference type="ARBA" id="ARBA00023242"/>
    </source>
</evidence>
<dbReference type="InterPro" id="IPR011335">
    <property type="entry name" value="Restrct_endonuc-II-like"/>
</dbReference>
<dbReference type="GO" id="GO:0003684">
    <property type="term" value="F:damaged DNA binding"/>
    <property type="evidence" value="ECO:0007669"/>
    <property type="project" value="TreeGrafter"/>
</dbReference>
<organism evidence="12 13">
    <name type="scientific">Trypanosoma cruzi</name>
    <dbReference type="NCBI Taxonomy" id="5693"/>
    <lineage>
        <taxon>Eukaryota</taxon>
        <taxon>Discoba</taxon>
        <taxon>Euglenozoa</taxon>
        <taxon>Kinetoplastea</taxon>
        <taxon>Metakinetoplastina</taxon>
        <taxon>Trypanosomatida</taxon>
        <taxon>Trypanosomatidae</taxon>
        <taxon>Trypanosoma</taxon>
        <taxon>Schizotrypanum</taxon>
    </lineage>
</organism>
<comment type="subcellular location">
    <subcellularLocation>
        <location evidence="1">Nucleus</location>
    </subcellularLocation>
</comment>
<evidence type="ECO:0000256" key="6">
    <source>
        <dbReference type="ARBA" id="ARBA00022801"/>
    </source>
</evidence>
<dbReference type="PANTHER" id="PTHR10150">
    <property type="entry name" value="DNA REPAIR ENDONUCLEASE XPF"/>
    <property type="match status" value="1"/>
</dbReference>
<dbReference type="GO" id="GO:0000014">
    <property type="term" value="F:single-stranded DNA endodeoxyribonuclease activity"/>
    <property type="evidence" value="ECO:0007669"/>
    <property type="project" value="TreeGrafter"/>
</dbReference>
<proteinExistence type="inferred from homology"/>
<keyword evidence="4" id="KW-0255">Endonuclease</keyword>
<feature type="compositionally biased region" description="Low complexity" evidence="10">
    <location>
        <begin position="288"/>
        <end position="305"/>
    </location>
</feature>
<feature type="domain" description="ERCC4" evidence="11">
    <location>
        <begin position="926"/>
        <end position="1006"/>
    </location>
</feature>
<evidence type="ECO:0000256" key="8">
    <source>
        <dbReference type="ARBA" id="ARBA00023204"/>
    </source>
</evidence>
<evidence type="ECO:0000256" key="7">
    <source>
        <dbReference type="ARBA" id="ARBA00023125"/>
    </source>
</evidence>
<dbReference type="SMART" id="SM00891">
    <property type="entry name" value="ERCC4"/>
    <property type="match status" value="1"/>
</dbReference>
<evidence type="ECO:0000256" key="10">
    <source>
        <dbReference type="SAM" id="MobiDB-lite"/>
    </source>
</evidence>
<dbReference type="InterPro" id="IPR006166">
    <property type="entry name" value="ERCC4_domain"/>
</dbReference>
<comment type="caution">
    <text evidence="12">The sequence shown here is derived from an EMBL/GenBank/DDBJ whole genome shotgun (WGS) entry which is preliminary data.</text>
</comment>
<evidence type="ECO:0000313" key="13">
    <source>
        <dbReference type="Proteomes" id="UP000583944"/>
    </source>
</evidence>
<dbReference type="Gene3D" id="1.10.150.20">
    <property type="entry name" value="5' to 3' exonuclease, C-terminal subdomain"/>
    <property type="match status" value="1"/>
</dbReference>
<evidence type="ECO:0000313" key="12">
    <source>
        <dbReference type="EMBL" id="KAF5226206.1"/>
    </source>
</evidence>
<gene>
    <name evidence="12" type="ORF">ECC02_000769</name>
</gene>
<name>A0A7J6YIG5_TRYCR</name>
<dbReference type="CDD" id="cd20078">
    <property type="entry name" value="XPF_nuclease_XPF_euk"/>
    <property type="match status" value="1"/>
</dbReference>
<keyword evidence="6" id="KW-0378">Hydrolase</keyword>